<evidence type="ECO:0000256" key="1">
    <source>
        <dbReference type="SAM" id="Phobius"/>
    </source>
</evidence>
<evidence type="ECO:0000313" key="3">
    <source>
        <dbReference type="Proteomes" id="UP000832011"/>
    </source>
</evidence>
<proteinExistence type="predicted"/>
<keyword evidence="3" id="KW-1185">Reference proteome</keyword>
<keyword evidence="1" id="KW-1133">Transmembrane helix</keyword>
<reference evidence="2 3" key="1">
    <citation type="journal article" date="2022" name="Res Sq">
        <title>Evolution of multicellular longitudinally dividing oral cavity symbionts (Neisseriaceae).</title>
        <authorList>
            <person name="Nyongesa S."/>
            <person name="Weber P."/>
            <person name="Bernet E."/>
            <person name="Pullido F."/>
            <person name="Nieckarz M."/>
            <person name="Delaby M."/>
            <person name="Nieves C."/>
            <person name="Viehboeck T."/>
            <person name="Krause N."/>
            <person name="Rivera-Millot A."/>
            <person name="Nakamura A."/>
            <person name="Vischer N."/>
            <person name="VanNieuwenhze M."/>
            <person name="Brun Y."/>
            <person name="Cava F."/>
            <person name="Bulgheresi S."/>
            <person name="Veyrier F."/>
        </authorList>
    </citation>
    <scope>NUCLEOTIDE SEQUENCE [LARGE SCALE GENOMIC DNA]</scope>
    <source>
        <strain evidence="2 3">SN4</strain>
    </source>
</reference>
<gene>
    <name evidence="2" type="ORF">LVJ82_08105</name>
</gene>
<keyword evidence="1" id="KW-0812">Transmembrane</keyword>
<dbReference type="Proteomes" id="UP000832011">
    <property type="component" value="Chromosome"/>
</dbReference>
<sequence>MLRWLLLVAGFVSLALGTIGIFLPLLPTTPFVLLAAVCFAKASPRFHQWLLQHRTFGPIVSAWQQHRAVPLPAKILSSTMMALSTWMVYYRFPELVWVWSACGVTCLCVAIWIWRLPHH</sequence>
<evidence type="ECO:0000313" key="2">
    <source>
        <dbReference type="EMBL" id="UOO90913.1"/>
    </source>
</evidence>
<dbReference type="EMBL" id="CP091511">
    <property type="protein sequence ID" value="UOO90913.1"/>
    <property type="molecule type" value="Genomic_DNA"/>
</dbReference>
<protein>
    <submittedName>
        <fullName evidence="2">YbaN family protein</fullName>
    </submittedName>
</protein>
<dbReference type="PIRSF" id="PIRSF016789">
    <property type="entry name" value="DUF454"/>
    <property type="match status" value="1"/>
</dbReference>
<feature type="transmembrane region" description="Helical" evidence="1">
    <location>
        <begin position="96"/>
        <end position="114"/>
    </location>
</feature>
<dbReference type="PANTHER" id="PTHR35813:SF1">
    <property type="entry name" value="INNER MEMBRANE PROTEIN YBAN"/>
    <property type="match status" value="1"/>
</dbReference>
<dbReference type="RefSeq" id="WP_058305308.1">
    <property type="nucleotide sequence ID" value="NZ_CABKVG010000006.1"/>
</dbReference>
<name>A0ABY4E6H5_9NEIS</name>
<dbReference type="PANTHER" id="PTHR35813">
    <property type="entry name" value="INNER MEMBRANE PROTEIN YBAN"/>
    <property type="match status" value="1"/>
</dbReference>
<dbReference type="Pfam" id="PF04304">
    <property type="entry name" value="DUF454"/>
    <property type="match status" value="1"/>
</dbReference>
<organism evidence="2 3">
    <name type="scientific">Vitreoscilla massiliensis</name>
    <dbReference type="NCBI Taxonomy" id="1689272"/>
    <lineage>
        <taxon>Bacteria</taxon>
        <taxon>Pseudomonadati</taxon>
        <taxon>Pseudomonadota</taxon>
        <taxon>Betaproteobacteria</taxon>
        <taxon>Neisseriales</taxon>
        <taxon>Neisseriaceae</taxon>
        <taxon>Vitreoscilla</taxon>
    </lineage>
</organism>
<accession>A0ABY4E6H5</accession>
<keyword evidence="1" id="KW-0472">Membrane</keyword>
<dbReference type="InterPro" id="IPR007401">
    <property type="entry name" value="DUF454"/>
</dbReference>